<dbReference type="EMBL" id="JARKIF010000001">
    <property type="protein sequence ID" value="KAJ7650181.1"/>
    <property type="molecule type" value="Genomic_DNA"/>
</dbReference>
<evidence type="ECO:0000313" key="3">
    <source>
        <dbReference type="Proteomes" id="UP001221142"/>
    </source>
</evidence>
<protein>
    <submittedName>
        <fullName evidence="2">Uncharacterized protein</fullName>
    </submittedName>
</protein>
<gene>
    <name evidence="2" type="ORF">FB45DRAFT_887181</name>
</gene>
<reference evidence="2" key="1">
    <citation type="submission" date="2023-03" db="EMBL/GenBank/DDBJ databases">
        <title>Massive genome expansion in bonnet fungi (Mycena s.s.) driven by repeated elements and novel gene families across ecological guilds.</title>
        <authorList>
            <consortium name="Lawrence Berkeley National Laboratory"/>
            <person name="Harder C.B."/>
            <person name="Miyauchi S."/>
            <person name="Viragh M."/>
            <person name="Kuo A."/>
            <person name="Thoen E."/>
            <person name="Andreopoulos B."/>
            <person name="Lu D."/>
            <person name="Skrede I."/>
            <person name="Drula E."/>
            <person name="Henrissat B."/>
            <person name="Morin E."/>
            <person name="Kohler A."/>
            <person name="Barry K."/>
            <person name="LaButti K."/>
            <person name="Morin E."/>
            <person name="Salamov A."/>
            <person name="Lipzen A."/>
            <person name="Mereny Z."/>
            <person name="Hegedus B."/>
            <person name="Baldrian P."/>
            <person name="Stursova M."/>
            <person name="Weitz H."/>
            <person name="Taylor A."/>
            <person name="Grigoriev I.V."/>
            <person name="Nagy L.G."/>
            <person name="Martin F."/>
            <person name="Kauserud H."/>
        </authorList>
    </citation>
    <scope>NUCLEOTIDE SEQUENCE</scope>
    <source>
        <strain evidence="2">9284</strain>
    </source>
</reference>
<organism evidence="2 3">
    <name type="scientific">Roridomyces roridus</name>
    <dbReference type="NCBI Taxonomy" id="1738132"/>
    <lineage>
        <taxon>Eukaryota</taxon>
        <taxon>Fungi</taxon>
        <taxon>Dikarya</taxon>
        <taxon>Basidiomycota</taxon>
        <taxon>Agaricomycotina</taxon>
        <taxon>Agaricomycetes</taxon>
        <taxon>Agaricomycetidae</taxon>
        <taxon>Agaricales</taxon>
        <taxon>Marasmiineae</taxon>
        <taxon>Mycenaceae</taxon>
        <taxon>Roridomyces</taxon>
    </lineage>
</organism>
<comment type="caution">
    <text evidence="2">The sequence shown here is derived from an EMBL/GenBank/DDBJ whole genome shotgun (WGS) entry which is preliminary data.</text>
</comment>
<keyword evidence="3" id="KW-1185">Reference proteome</keyword>
<accession>A0AAD7CJF0</accession>
<dbReference type="AlphaFoldDB" id="A0AAD7CJF0"/>
<proteinExistence type="predicted"/>
<dbReference type="Proteomes" id="UP001221142">
    <property type="component" value="Unassembled WGS sequence"/>
</dbReference>
<feature type="transmembrane region" description="Helical" evidence="1">
    <location>
        <begin position="6"/>
        <end position="26"/>
    </location>
</feature>
<evidence type="ECO:0000256" key="1">
    <source>
        <dbReference type="SAM" id="Phobius"/>
    </source>
</evidence>
<evidence type="ECO:0000313" key="2">
    <source>
        <dbReference type="EMBL" id="KAJ7650181.1"/>
    </source>
</evidence>
<sequence length="88" mass="9832">MLEVPSQHMIAAVVLASSYGFSVALLPRSSFPRSGRLSLRPAVRRTPSHSLRRRVVVDNKSNNPGHPERVYTILSSVDSLYARFLVEK</sequence>
<keyword evidence="1" id="KW-1133">Transmembrane helix</keyword>
<keyword evidence="1" id="KW-0812">Transmembrane</keyword>
<name>A0AAD7CJF0_9AGAR</name>
<keyword evidence="1" id="KW-0472">Membrane</keyword>